<dbReference type="Pfam" id="PF03524">
    <property type="entry name" value="CagX"/>
    <property type="match status" value="1"/>
</dbReference>
<dbReference type="OrthoDB" id="9815808at2"/>
<feature type="chain" id="PRO_5012738291" evidence="3">
    <location>
        <begin position="25"/>
        <end position="284"/>
    </location>
</feature>
<feature type="signal peptide" evidence="3">
    <location>
        <begin position="1"/>
        <end position="24"/>
    </location>
</feature>
<evidence type="ECO:0000256" key="1">
    <source>
        <dbReference type="ARBA" id="ARBA00006135"/>
    </source>
</evidence>
<dbReference type="NCBIfam" id="TIGR02775">
    <property type="entry name" value="TrbG_Ti"/>
    <property type="match status" value="1"/>
</dbReference>
<organism evidence="4 5">
    <name type="scientific">Sphingopyxis bauzanensis</name>
    <dbReference type="NCBI Taxonomy" id="651663"/>
    <lineage>
        <taxon>Bacteria</taxon>
        <taxon>Pseudomonadati</taxon>
        <taxon>Pseudomonadota</taxon>
        <taxon>Alphaproteobacteria</taxon>
        <taxon>Sphingomonadales</taxon>
        <taxon>Sphingomonadaceae</taxon>
        <taxon>Sphingopyxis</taxon>
    </lineage>
</organism>
<gene>
    <name evidence="4" type="primary">trbG</name>
    <name evidence="4" type="ORF">CDQ92_03945</name>
</gene>
<reference evidence="4 5" key="1">
    <citation type="journal article" date="2010" name="Int. J. Syst. Evol. Microbiol.">
        <title>Sphingopyxis bauzanensis sp. nov., a psychrophilic bacterium isolated from soil.</title>
        <authorList>
            <person name="Zhang D.C."/>
            <person name="Liu H.C."/>
            <person name="Xin Y.H."/>
            <person name="Zhou Y.G."/>
            <person name="Schinner F."/>
            <person name="Margesin R."/>
        </authorList>
    </citation>
    <scope>NUCLEOTIDE SEQUENCE [LARGE SCALE GENOMIC DNA]</scope>
    <source>
        <strain evidence="4 5">DSM 22271</strain>
    </source>
</reference>
<evidence type="ECO:0000256" key="3">
    <source>
        <dbReference type="SAM" id="SignalP"/>
    </source>
</evidence>
<dbReference type="AlphaFoldDB" id="A0A246K1C7"/>
<dbReference type="EMBL" id="NISK01000001">
    <property type="protein sequence ID" value="OWQ99315.1"/>
    <property type="molecule type" value="Genomic_DNA"/>
</dbReference>
<dbReference type="InterPro" id="IPR038161">
    <property type="entry name" value="VirB9/CagX/TrbG_C_sf"/>
</dbReference>
<comment type="similarity">
    <text evidence="1">Belongs to the TrbG/VirB9 family.</text>
</comment>
<sequence>MTTPHSLPIALGAALALLAVPAAASNPADPRQRVGRANAEARVQPDRQGYRNAIQQYAWSEGALFQVYAAPGQVTEIVLQEGEQLVGPGPVASGDTVRWIIGDTVSGAGTRRRVHILVKPTRSDIMTNMIINTDRRTYHVELRATAASYMASVSWTYPADELIALQVAEAEAARAAPVAGAIDLAALNFRYRIAGDKVAWRPVRAFDDTRQLFIEFGADIATGDMPPLFVIGGSGEAELVNYRVQGRYMIVDRLFERGELRLGAGKQARTVRIERETPRPRGRS</sequence>
<dbReference type="Proteomes" id="UP000197361">
    <property type="component" value="Unassembled WGS sequence"/>
</dbReference>
<dbReference type="InterPro" id="IPR014142">
    <property type="entry name" value="TrbG_Ti"/>
</dbReference>
<dbReference type="Gene3D" id="2.60.40.2500">
    <property type="match status" value="1"/>
</dbReference>
<accession>A0A246K1C7</accession>
<name>A0A246K1C7_9SPHN</name>
<dbReference type="InterPro" id="IPR010258">
    <property type="entry name" value="Conjugal_tfr_TrbG/VirB9/CagX"/>
</dbReference>
<proteinExistence type="inferred from homology"/>
<evidence type="ECO:0000256" key="2">
    <source>
        <dbReference type="ARBA" id="ARBA00022729"/>
    </source>
</evidence>
<keyword evidence="5" id="KW-1185">Reference proteome</keyword>
<protein>
    <submittedName>
        <fullName evidence="4">P-type conjugative transfer protein TrbG</fullName>
    </submittedName>
</protein>
<evidence type="ECO:0000313" key="4">
    <source>
        <dbReference type="EMBL" id="OWQ99315.1"/>
    </source>
</evidence>
<keyword evidence="2 3" id="KW-0732">Signal</keyword>
<dbReference type="InterPro" id="IPR033645">
    <property type="entry name" value="VirB9/CagX/TrbG_C"/>
</dbReference>
<dbReference type="CDD" id="cd06911">
    <property type="entry name" value="VirB9_CagX_TrbG"/>
    <property type="match status" value="1"/>
</dbReference>
<dbReference type="RefSeq" id="WP_088440058.1">
    <property type="nucleotide sequence ID" value="NZ_BMMC01000012.1"/>
</dbReference>
<comment type="caution">
    <text evidence="4">The sequence shown here is derived from an EMBL/GenBank/DDBJ whole genome shotgun (WGS) entry which is preliminary data.</text>
</comment>
<evidence type="ECO:0000313" key="5">
    <source>
        <dbReference type="Proteomes" id="UP000197361"/>
    </source>
</evidence>